<dbReference type="RefSeq" id="WP_091683821.1">
    <property type="nucleotide sequence ID" value="NZ_BAABFM010000017.1"/>
</dbReference>
<dbReference type="OrthoDB" id="1936216at2"/>
<organism evidence="1 2">
    <name type="scientific">Anaerocolumna aminovalerica</name>
    <dbReference type="NCBI Taxonomy" id="1527"/>
    <lineage>
        <taxon>Bacteria</taxon>
        <taxon>Bacillati</taxon>
        <taxon>Bacillota</taxon>
        <taxon>Clostridia</taxon>
        <taxon>Lachnospirales</taxon>
        <taxon>Lachnospiraceae</taxon>
        <taxon>Anaerocolumna</taxon>
    </lineage>
</organism>
<protein>
    <submittedName>
        <fullName evidence="1">Uncharacterized protein</fullName>
    </submittedName>
</protein>
<keyword evidence="2" id="KW-1185">Reference proteome</keyword>
<accession>A0A1I5BZT2</accession>
<proteinExistence type="predicted"/>
<dbReference type="Proteomes" id="UP000198806">
    <property type="component" value="Unassembled WGS sequence"/>
</dbReference>
<evidence type="ECO:0000313" key="2">
    <source>
        <dbReference type="Proteomes" id="UP000198806"/>
    </source>
</evidence>
<name>A0A1I5BZT2_9FIRM</name>
<dbReference type="AlphaFoldDB" id="A0A1I5BZT2"/>
<dbReference type="EMBL" id="FOWD01000002">
    <property type="protein sequence ID" value="SFN80194.1"/>
    <property type="molecule type" value="Genomic_DNA"/>
</dbReference>
<gene>
    <name evidence="1" type="ORF">SAMN04489757_10225</name>
</gene>
<evidence type="ECO:0000313" key="1">
    <source>
        <dbReference type="EMBL" id="SFN80194.1"/>
    </source>
</evidence>
<reference evidence="1 2" key="1">
    <citation type="submission" date="2016-10" db="EMBL/GenBank/DDBJ databases">
        <authorList>
            <person name="de Groot N.N."/>
        </authorList>
    </citation>
    <scope>NUCLEOTIDE SEQUENCE [LARGE SCALE GENOMIC DNA]</scope>
    <source>
        <strain evidence="1 2">DSM 1283</strain>
    </source>
</reference>
<sequence length="66" mass="7420">MENYLNHPEVPIGLGMALAKNPAAMNHFSNLDVEGKRRIIEQTHSVRSKDEMDSLVSHITDGNSFR</sequence>